<evidence type="ECO:0000256" key="1">
    <source>
        <dbReference type="ARBA" id="ARBA00022737"/>
    </source>
</evidence>
<dbReference type="PANTHER" id="PTHR12537:SF137">
    <property type="entry name" value="PUMILIO HOMOLOG 16-RELATED"/>
    <property type="match status" value="1"/>
</dbReference>
<gene>
    <name evidence="6" type="ORF">AAHA92_29782</name>
</gene>
<dbReference type="AlphaFoldDB" id="A0ABD1G257"/>
<keyword evidence="1" id="KW-0677">Repeat</keyword>
<keyword evidence="2" id="KW-0810">Translation regulation</keyword>
<dbReference type="Pfam" id="PF00806">
    <property type="entry name" value="PUF"/>
    <property type="match status" value="4"/>
</dbReference>
<dbReference type="Proteomes" id="UP001567538">
    <property type="component" value="Unassembled WGS sequence"/>
</dbReference>
<organism evidence="6 7">
    <name type="scientific">Salvia divinorum</name>
    <name type="common">Maria pastora</name>
    <name type="synonym">Diviner's sage</name>
    <dbReference type="NCBI Taxonomy" id="28513"/>
    <lineage>
        <taxon>Eukaryota</taxon>
        <taxon>Viridiplantae</taxon>
        <taxon>Streptophyta</taxon>
        <taxon>Embryophyta</taxon>
        <taxon>Tracheophyta</taxon>
        <taxon>Spermatophyta</taxon>
        <taxon>Magnoliopsida</taxon>
        <taxon>eudicotyledons</taxon>
        <taxon>Gunneridae</taxon>
        <taxon>Pentapetalae</taxon>
        <taxon>asterids</taxon>
        <taxon>lamiids</taxon>
        <taxon>Lamiales</taxon>
        <taxon>Lamiaceae</taxon>
        <taxon>Nepetoideae</taxon>
        <taxon>Mentheae</taxon>
        <taxon>Salviinae</taxon>
        <taxon>Salvia</taxon>
        <taxon>Salvia subgen. Calosphace</taxon>
    </lineage>
</organism>
<dbReference type="PROSITE" id="PS50302">
    <property type="entry name" value="PUM"/>
    <property type="match status" value="2"/>
</dbReference>
<sequence length="437" mass="49064">MDNPTPNHGENHRRKVVLRFGNFKMWSDGDLELGAAADNESCLPERRQEFDYKAGVLPPSPAKNGQLFVQKSSFSPEHGFSLITSNVVYTGFDVGSTSDVESRPRFDLSWLLELLKGGDGMDISMLLLIMQGSYLHLMMDITLSAVFKKLVGSCRGNQLDLIVEDVLFSRQSFISAAFCKQGASSICKLIKRVKKPSHALAITQIFSTRFWAIMTHETARSVMQACFDCFLQPNKVLYEQSILYCQELAKDKVGCLSLNELIKKISGEERSRLLNTLAACSAELSFHEYGNYVVQFLLSLRDELKLSSLVVVSLRGRIVELALQKRGSHVVEKCIMASNLGLMYVVKEIVITPKASLQLAQDLYGNYVIQKAFKEAKERGLERLCEFLKKSLEPYRGELNQTMGGKIVLGFLNDEGATKGPTTACKKNTRTWVWRRL</sequence>
<dbReference type="SMART" id="SM00025">
    <property type="entry name" value="Pumilio"/>
    <property type="match status" value="5"/>
</dbReference>
<dbReference type="GO" id="GO:0006417">
    <property type="term" value="P:regulation of translation"/>
    <property type="evidence" value="ECO:0007669"/>
    <property type="project" value="UniProtKB-KW"/>
</dbReference>
<evidence type="ECO:0000313" key="6">
    <source>
        <dbReference type="EMBL" id="KAL1537248.1"/>
    </source>
</evidence>
<evidence type="ECO:0000256" key="4">
    <source>
        <dbReference type="PROSITE-ProRule" id="PRU00317"/>
    </source>
</evidence>
<feature type="repeat" description="Pumilio" evidence="4">
    <location>
        <begin position="276"/>
        <end position="311"/>
    </location>
</feature>
<dbReference type="InterPro" id="IPR016024">
    <property type="entry name" value="ARM-type_fold"/>
</dbReference>
<evidence type="ECO:0000313" key="7">
    <source>
        <dbReference type="Proteomes" id="UP001567538"/>
    </source>
</evidence>
<dbReference type="SUPFAM" id="SSF48371">
    <property type="entry name" value="ARM repeat"/>
    <property type="match status" value="1"/>
</dbReference>
<dbReference type="EMBL" id="JBEAFC010000011">
    <property type="protein sequence ID" value="KAL1537248.1"/>
    <property type="molecule type" value="Genomic_DNA"/>
</dbReference>
<dbReference type="PROSITE" id="PS50303">
    <property type="entry name" value="PUM_HD"/>
    <property type="match status" value="1"/>
</dbReference>
<dbReference type="PANTHER" id="PTHR12537">
    <property type="entry name" value="RNA BINDING PROTEIN PUMILIO-RELATED"/>
    <property type="match status" value="1"/>
</dbReference>
<evidence type="ECO:0000256" key="2">
    <source>
        <dbReference type="ARBA" id="ARBA00022845"/>
    </source>
</evidence>
<proteinExistence type="predicted"/>
<reference evidence="6 7" key="1">
    <citation type="submission" date="2024-06" db="EMBL/GenBank/DDBJ databases">
        <title>A chromosome level genome sequence of Diviner's sage (Salvia divinorum).</title>
        <authorList>
            <person name="Ford S.A."/>
            <person name="Ro D.-K."/>
            <person name="Ness R.W."/>
            <person name="Phillips M.A."/>
        </authorList>
    </citation>
    <scope>NUCLEOTIDE SEQUENCE [LARGE SCALE GENOMIC DNA]</scope>
    <source>
        <strain evidence="6">SAF-2024a</strain>
        <tissue evidence="6">Leaf</tissue>
    </source>
</reference>
<protein>
    <submittedName>
        <fullName evidence="6">Pumilio 18-like</fullName>
    </submittedName>
</protein>
<dbReference type="InterPro" id="IPR001313">
    <property type="entry name" value="Pumilio_RNA-bd_rpt"/>
</dbReference>
<dbReference type="Gene3D" id="1.25.10.10">
    <property type="entry name" value="Leucine-rich Repeat Variant"/>
    <property type="match status" value="1"/>
</dbReference>
<evidence type="ECO:0000256" key="3">
    <source>
        <dbReference type="ARBA" id="ARBA00022884"/>
    </source>
</evidence>
<name>A0ABD1G257_SALDI</name>
<dbReference type="InterPro" id="IPR011989">
    <property type="entry name" value="ARM-like"/>
</dbReference>
<dbReference type="InterPro" id="IPR033133">
    <property type="entry name" value="PUM-HD"/>
</dbReference>
<feature type="repeat" description="Pumilio" evidence="4">
    <location>
        <begin position="348"/>
        <end position="386"/>
    </location>
</feature>
<dbReference type="GO" id="GO:0003723">
    <property type="term" value="F:RNA binding"/>
    <property type="evidence" value="ECO:0007669"/>
    <property type="project" value="UniProtKB-KW"/>
</dbReference>
<keyword evidence="7" id="KW-1185">Reference proteome</keyword>
<evidence type="ECO:0000259" key="5">
    <source>
        <dbReference type="PROSITE" id="PS50303"/>
    </source>
</evidence>
<accession>A0ABD1G257</accession>
<feature type="domain" description="PUM-HD" evidence="5">
    <location>
        <begin position="63"/>
        <end position="416"/>
    </location>
</feature>
<keyword evidence="3" id="KW-0694">RNA-binding</keyword>
<comment type="caution">
    <text evidence="6">The sequence shown here is derived from an EMBL/GenBank/DDBJ whole genome shotgun (WGS) entry which is preliminary data.</text>
</comment>